<evidence type="ECO:0000313" key="1">
    <source>
        <dbReference type="EMBL" id="MBP0726665.1"/>
    </source>
</evidence>
<dbReference type="RefSeq" id="WP_209407007.1">
    <property type="nucleotide sequence ID" value="NZ_JAGIYQ010000013.1"/>
</dbReference>
<sequence>MLNWNNLKHPFFGHTLTTNPLSEQNHPLSLHGPVVHLTAVIKLVEQDVTDQQGTSHMHFLINHVEVISVTGGDASMVSTEIFCAVRYGDSMGLSDRIDRLEEGQPIEMQGEYIDVNHAYPSVGNPGDAVLHFTHHPIGFVIYQGKRYE</sequence>
<dbReference type="EMBL" id="JAGIYQ010000013">
    <property type="protein sequence ID" value="MBP0726665.1"/>
    <property type="molecule type" value="Genomic_DNA"/>
</dbReference>
<keyword evidence="2" id="KW-1185">Reference proteome</keyword>
<dbReference type="Proteomes" id="UP000682134">
    <property type="component" value="Unassembled WGS sequence"/>
</dbReference>
<reference evidence="1" key="1">
    <citation type="submission" date="2021-04" db="EMBL/GenBank/DDBJ databases">
        <title>Genome seq and assembly of Bacillus sp.</title>
        <authorList>
            <person name="Chhetri G."/>
        </authorList>
    </citation>
    <scope>NUCLEOTIDE SEQUENCE</scope>
    <source>
        <strain evidence="1">RG28</strain>
    </source>
</reference>
<comment type="caution">
    <text evidence="1">The sequence shown here is derived from an EMBL/GenBank/DDBJ whole genome shotgun (WGS) entry which is preliminary data.</text>
</comment>
<dbReference type="AlphaFoldDB" id="A0A940SK36"/>
<organism evidence="1 2">
    <name type="scientific">Gottfriedia endophytica</name>
    <dbReference type="NCBI Taxonomy" id="2820819"/>
    <lineage>
        <taxon>Bacteria</taxon>
        <taxon>Bacillati</taxon>
        <taxon>Bacillota</taxon>
        <taxon>Bacilli</taxon>
        <taxon>Bacillales</taxon>
        <taxon>Bacillaceae</taxon>
        <taxon>Gottfriedia</taxon>
    </lineage>
</organism>
<name>A0A940SK36_9BACI</name>
<protein>
    <submittedName>
        <fullName evidence="1">Uncharacterized protein</fullName>
    </submittedName>
</protein>
<gene>
    <name evidence="1" type="ORF">J5Y03_16015</name>
</gene>
<evidence type="ECO:0000313" key="2">
    <source>
        <dbReference type="Proteomes" id="UP000682134"/>
    </source>
</evidence>
<proteinExistence type="predicted"/>
<accession>A0A940SK36</accession>